<evidence type="ECO:0000256" key="2">
    <source>
        <dbReference type="ARBA" id="ARBA00034247"/>
    </source>
</evidence>
<dbReference type="PANTHER" id="PTHR45138:SF9">
    <property type="entry name" value="DIGUANYLATE CYCLASE DGCM-RELATED"/>
    <property type="match status" value="1"/>
</dbReference>
<dbReference type="GO" id="GO:0043709">
    <property type="term" value="P:cell adhesion involved in single-species biofilm formation"/>
    <property type="evidence" value="ECO:0007669"/>
    <property type="project" value="TreeGrafter"/>
</dbReference>
<dbReference type="InterPro" id="IPR000160">
    <property type="entry name" value="GGDEF_dom"/>
</dbReference>
<dbReference type="EC" id="2.7.7.65" evidence="1"/>
<feature type="transmembrane region" description="Helical" evidence="3">
    <location>
        <begin position="105"/>
        <end position="124"/>
    </location>
</feature>
<proteinExistence type="predicted"/>
<name>A0A2S3QVW6_VIBVL</name>
<dbReference type="GO" id="GO:0005886">
    <property type="term" value="C:plasma membrane"/>
    <property type="evidence" value="ECO:0007669"/>
    <property type="project" value="TreeGrafter"/>
</dbReference>
<evidence type="ECO:0000256" key="1">
    <source>
        <dbReference type="ARBA" id="ARBA00012528"/>
    </source>
</evidence>
<comment type="catalytic activity">
    <reaction evidence="2">
        <text>2 GTP = 3',3'-c-di-GMP + 2 diphosphate</text>
        <dbReference type="Rhea" id="RHEA:24898"/>
        <dbReference type="ChEBI" id="CHEBI:33019"/>
        <dbReference type="ChEBI" id="CHEBI:37565"/>
        <dbReference type="ChEBI" id="CHEBI:58805"/>
        <dbReference type="EC" id="2.7.7.65"/>
    </reaction>
</comment>
<dbReference type="RefSeq" id="WP_072610895.1">
    <property type="nucleotide sequence ID" value="NZ_CP051117.1"/>
</dbReference>
<dbReference type="EMBL" id="PDGH01000146">
    <property type="protein sequence ID" value="POB41996.1"/>
    <property type="molecule type" value="Genomic_DNA"/>
</dbReference>
<dbReference type="Pfam" id="PF00990">
    <property type="entry name" value="GGDEF"/>
    <property type="match status" value="1"/>
</dbReference>
<feature type="transmembrane region" description="Helical" evidence="3">
    <location>
        <begin position="157"/>
        <end position="176"/>
    </location>
</feature>
<dbReference type="PROSITE" id="PS50887">
    <property type="entry name" value="GGDEF"/>
    <property type="match status" value="1"/>
</dbReference>
<dbReference type="SMART" id="SM00267">
    <property type="entry name" value="GGDEF"/>
    <property type="match status" value="1"/>
</dbReference>
<dbReference type="AlphaFoldDB" id="A0A2S3QVW6"/>
<feature type="transmembrane region" description="Helical" evidence="3">
    <location>
        <begin position="48"/>
        <end position="69"/>
    </location>
</feature>
<dbReference type="InterPro" id="IPR050469">
    <property type="entry name" value="Diguanylate_Cyclase"/>
</dbReference>
<accession>A0A2S3QVW6</accession>
<dbReference type="NCBIfam" id="TIGR00254">
    <property type="entry name" value="GGDEF"/>
    <property type="match status" value="1"/>
</dbReference>
<evidence type="ECO:0000256" key="3">
    <source>
        <dbReference type="SAM" id="Phobius"/>
    </source>
</evidence>
<keyword evidence="3" id="KW-0472">Membrane</keyword>
<dbReference type="InterPro" id="IPR029787">
    <property type="entry name" value="Nucleotide_cyclase"/>
</dbReference>
<keyword evidence="3" id="KW-0812">Transmembrane</keyword>
<dbReference type="SUPFAM" id="SSF55073">
    <property type="entry name" value="Nucleotide cyclase"/>
    <property type="match status" value="1"/>
</dbReference>
<feature type="transmembrane region" description="Helical" evidence="3">
    <location>
        <begin position="131"/>
        <end position="151"/>
    </location>
</feature>
<dbReference type="GO" id="GO:0052621">
    <property type="term" value="F:diguanylate cyclase activity"/>
    <property type="evidence" value="ECO:0007669"/>
    <property type="project" value="UniProtKB-EC"/>
</dbReference>
<evidence type="ECO:0000313" key="6">
    <source>
        <dbReference type="Proteomes" id="UP000237466"/>
    </source>
</evidence>
<gene>
    <name evidence="5" type="ORF">CRN52_23730</name>
</gene>
<evidence type="ECO:0000259" key="4">
    <source>
        <dbReference type="PROSITE" id="PS50887"/>
    </source>
</evidence>
<organism evidence="5 6">
    <name type="scientific">Vibrio vulnificus</name>
    <dbReference type="NCBI Taxonomy" id="672"/>
    <lineage>
        <taxon>Bacteria</taxon>
        <taxon>Pseudomonadati</taxon>
        <taxon>Pseudomonadota</taxon>
        <taxon>Gammaproteobacteria</taxon>
        <taxon>Vibrionales</taxon>
        <taxon>Vibrionaceae</taxon>
        <taxon>Vibrio</taxon>
    </lineage>
</organism>
<feature type="transmembrane region" description="Helical" evidence="3">
    <location>
        <begin position="81"/>
        <end position="99"/>
    </location>
</feature>
<dbReference type="CDD" id="cd01949">
    <property type="entry name" value="GGDEF"/>
    <property type="match status" value="1"/>
</dbReference>
<keyword evidence="3" id="KW-1133">Transmembrane helix</keyword>
<evidence type="ECO:0000313" key="5">
    <source>
        <dbReference type="EMBL" id="POB41996.1"/>
    </source>
</evidence>
<reference evidence="5 6" key="1">
    <citation type="journal article" date="2018" name="Front. Microbiol.">
        <title>Phylogeny of Vibrio vulnificus from the Analysis of the Core-Genome: Implications for Intra-Species Taxonomy.</title>
        <authorList>
            <person name="Roig F.J."/>
            <person name="Gonzalez-Candelas F."/>
            <person name="Sanjuan E."/>
            <person name="Fouz B."/>
            <person name="Feil E.J."/>
            <person name="Llorens C."/>
            <person name="Baker-Austin C."/>
            <person name="Oliver J.D."/>
            <person name="Danin-Poleg Y."/>
            <person name="Gibas C.J."/>
            <person name="Kashi Y."/>
            <person name="Gulig P.A."/>
            <person name="Morrison S.S."/>
            <person name="Amaro C."/>
        </authorList>
    </citation>
    <scope>NUCLEOTIDE SEQUENCE [LARGE SCALE GENOMIC DNA]</scope>
    <source>
        <strain evidence="5 6">CECT4608</strain>
    </source>
</reference>
<dbReference type="Gene3D" id="3.30.70.270">
    <property type="match status" value="1"/>
</dbReference>
<comment type="caution">
    <text evidence="5">The sequence shown here is derived from an EMBL/GenBank/DDBJ whole genome shotgun (WGS) entry which is preliminary data.</text>
</comment>
<protein>
    <recommendedName>
        <fullName evidence="1">diguanylate cyclase</fullName>
        <ecNumber evidence="1">2.7.7.65</ecNumber>
    </recommendedName>
</protein>
<sequence>MVIEKVETWLTLNREHEEFRESSFVLIAHLLLCASFLFFLVHNTLMKASSFMLVLGSFSACVNFIGVWLLKENKNAIASKWLSVMIVVMSSLLYIANTNGHNNEILAIAFTLVVPVFVIFVLGYRVGSIVAAVNFFVILYICDINSTGWVLGTAETYRLMHLTTIYFLLSAISYFYDSGRRRVMTLLKLSNSKLQHLSVTDALTQLPNRYYLEEKIINSDDVRWIVVLDIDNFKLINDTYGHDKGDDVLQKVARQIQTKVGQDGVACRWGGEEFLIAFYTQEKNDVVRKINELQQEVKSLDCGLDAPITFSCGCAYLLGCEDYKRVFRRADEALYLAKKAGKNCFKFDTSQTSLENNPTSSVVEK</sequence>
<dbReference type="Proteomes" id="UP000237466">
    <property type="component" value="Unassembled WGS sequence"/>
</dbReference>
<dbReference type="PANTHER" id="PTHR45138">
    <property type="entry name" value="REGULATORY COMPONENTS OF SENSORY TRANSDUCTION SYSTEM"/>
    <property type="match status" value="1"/>
</dbReference>
<dbReference type="InterPro" id="IPR043128">
    <property type="entry name" value="Rev_trsase/Diguanyl_cyclase"/>
</dbReference>
<feature type="domain" description="GGDEF" evidence="4">
    <location>
        <begin position="221"/>
        <end position="350"/>
    </location>
</feature>
<dbReference type="GO" id="GO:1902201">
    <property type="term" value="P:negative regulation of bacterial-type flagellum-dependent cell motility"/>
    <property type="evidence" value="ECO:0007669"/>
    <property type="project" value="TreeGrafter"/>
</dbReference>
<feature type="transmembrane region" description="Helical" evidence="3">
    <location>
        <begin position="24"/>
        <end position="42"/>
    </location>
</feature>